<proteinExistence type="predicted"/>
<evidence type="ECO:0000313" key="2">
    <source>
        <dbReference type="EMBL" id="GMI27666.1"/>
    </source>
</evidence>
<sequence length="238" mass="26014">MRSTRITQHLAPLLRRFPALRFPALRFPALRFPALRFMSSATPGASPWSRKAHELTATPLPSSPHPKLQPAPPKEPLPDQQPTQAAYNAAIRSRSDPALSVKLLEDELAEVVAGALKKQHDKLTILIGEAAGLRGPAEGGVGVEAFEAKRKECTDARWEMIIHRTACGFKAGVYDVVERMYPMPAALPGAEPGEAGGGAAAEPVAKTDRLREFERRSGTSAKKFGTQTDWWRERLHKG</sequence>
<protein>
    <submittedName>
        <fullName evidence="2">Uncharacterized protein</fullName>
    </submittedName>
</protein>
<dbReference type="Proteomes" id="UP001165060">
    <property type="component" value="Unassembled WGS sequence"/>
</dbReference>
<name>A0ABQ6MKN2_9STRA</name>
<gene>
    <name evidence="2" type="ORF">TeGR_g5651</name>
</gene>
<evidence type="ECO:0000256" key="1">
    <source>
        <dbReference type="SAM" id="MobiDB-lite"/>
    </source>
</evidence>
<organism evidence="2 3">
    <name type="scientific">Tetraparma gracilis</name>
    <dbReference type="NCBI Taxonomy" id="2962635"/>
    <lineage>
        <taxon>Eukaryota</taxon>
        <taxon>Sar</taxon>
        <taxon>Stramenopiles</taxon>
        <taxon>Ochrophyta</taxon>
        <taxon>Bolidophyceae</taxon>
        <taxon>Parmales</taxon>
        <taxon>Triparmaceae</taxon>
        <taxon>Tetraparma</taxon>
    </lineage>
</organism>
<accession>A0ABQ6MKN2</accession>
<dbReference type="EMBL" id="BRYB01000321">
    <property type="protein sequence ID" value="GMI27666.1"/>
    <property type="molecule type" value="Genomic_DNA"/>
</dbReference>
<feature type="compositionally biased region" description="Pro residues" evidence="1">
    <location>
        <begin position="61"/>
        <end position="75"/>
    </location>
</feature>
<reference evidence="2 3" key="1">
    <citation type="journal article" date="2023" name="Commun. Biol.">
        <title>Genome analysis of Parmales, the sister group of diatoms, reveals the evolutionary specialization of diatoms from phago-mixotrophs to photoautotrophs.</title>
        <authorList>
            <person name="Ban H."/>
            <person name="Sato S."/>
            <person name="Yoshikawa S."/>
            <person name="Yamada K."/>
            <person name="Nakamura Y."/>
            <person name="Ichinomiya M."/>
            <person name="Sato N."/>
            <person name="Blanc-Mathieu R."/>
            <person name="Endo H."/>
            <person name="Kuwata A."/>
            <person name="Ogata H."/>
        </authorList>
    </citation>
    <scope>NUCLEOTIDE SEQUENCE [LARGE SCALE GENOMIC DNA]</scope>
</reference>
<feature type="region of interest" description="Disordered" evidence="1">
    <location>
        <begin position="56"/>
        <end position="87"/>
    </location>
</feature>
<comment type="caution">
    <text evidence="2">The sequence shown here is derived from an EMBL/GenBank/DDBJ whole genome shotgun (WGS) entry which is preliminary data.</text>
</comment>
<evidence type="ECO:0000313" key="3">
    <source>
        <dbReference type="Proteomes" id="UP001165060"/>
    </source>
</evidence>
<keyword evidence="3" id="KW-1185">Reference proteome</keyword>